<protein>
    <recommendedName>
        <fullName evidence="4">Glucose-methanol-choline oxidoreductase N-terminal domain-containing protein</fullName>
    </recommendedName>
</protein>
<organism evidence="5 6">
    <name type="scientific">Dryococelus australis</name>
    <dbReference type="NCBI Taxonomy" id="614101"/>
    <lineage>
        <taxon>Eukaryota</taxon>
        <taxon>Metazoa</taxon>
        <taxon>Ecdysozoa</taxon>
        <taxon>Arthropoda</taxon>
        <taxon>Hexapoda</taxon>
        <taxon>Insecta</taxon>
        <taxon>Pterygota</taxon>
        <taxon>Neoptera</taxon>
        <taxon>Polyneoptera</taxon>
        <taxon>Phasmatodea</taxon>
        <taxon>Verophasmatodea</taxon>
        <taxon>Anareolatae</taxon>
        <taxon>Phasmatidae</taxon>
        <taxon>Eurycanthinae</taxon>
        <taxon>Dryococelus</taxon>
    </lineage>
</organism>
<dbReference type="InterPro" id="IPR036188">
    <property type="entry name" value="FAD/NAD-bd_sf"/>
</dbReference>
<dbReference type="Pfam" id="PF05199">
    <property type="entry name" value="GMC_oxred_C"/>
    <property type="match status" value="1"/>
</dbReference>
<dbReference type="InterPro" id="IPR007867">
    <property type="entry name" value="GMC_OxRtase_C"/>
</dbReference>
<evidence type="ECO:0000313" key="5">
    <source>
        <dbReference type="EMBL" id="KAJ8872315.1"/>
    </source>
</evidence>
<feature type="domain" description="Glucose-methanol-choline oxidoreductase N-terminal" evidence="4">
    <location>
        <begin position="131"/>
        <end position="154"/>
    </location>
</feature>
<evidence type="ECO:0000256" key="3">
    <source>
        <dbReference type="SAM" id="SignalP"/>
    </source>
</evidence>
<dbReference type="SUPFAM" id="SSF51905">
    <property type="entry name" value="FAD/NAD(P)-binding domain"/>
    <property type="match status" value="1"/>
</dbReference>
<accession>A0ABQ9GJW3</accession>
<dbReference type="Gene3D" id="3.30.560.10">
    <property type="entry name" value="Glucose Oxidase, domain 3"/>
    <property type="match status" value="1"/>
</dbReference>
<proteinExistence type="inferred from homology"/>
<dbReference type="PIRSF" id="PIRSF000137">
    <property type="entry name" value="Alcohol_oxidase"/>
    <property type="match status" value="1"/>
</dbReference>
<reference evidence="5 6" key="1">
    <citation type="submission" date="2023-02" db="EMBL/GenBank/DDBJ databases">
        <title>LHISI_Scaffold_Assembly.</title>
        <authorList>
            <person name="Stuart O.P."/>
            <person name="Cleave R."/>
            <person name="Magrath M.J.L."/>
            <person name="Mikheyev A.S."/>
        </authorList>
    </citation>
    <scope>NUCLEOTIDE SEQUENCE [LARGE SCALE GENOMIC DNA]</scope>
    <source>
        <strain evidence="5">Daus_M_001</strain>
        <tissue evidence="5">Leg muscle</tissue>
    </source>
</reference>
<dbReference type="PANTHER" id="PTHR11552">
    <property type="entry name" value="GLUCOSE-METHANOL-CHOLINE GMC OXIDOREDUCTASE"/>
    <property type="match status" value="1"/>
</dbReference>
<dbReference type="Proteomes" id="UP001159363">
    <property type="component" value="Chromosome 10"/>
</dbReference>
<dbReference type="PANTHER" id="PTHR11552:SF158">
    <property type="entry name" value="GH23626P-RELATED"/>
    <property type="match status" value="1"/>
</dbReference>
<keyword evidence="2" id="KW-0274">FAD</keyword>
<keyword evidence="2" id="KW-0285">Flavoprotein</keyword>
<evidence type="ECO:0000259" key="4">
    <source>
        <dbReference type="PROSITE" id="PS00623"/>
    </source>
</evidence>
<name>A0ABQ9GJW3_9NEOP</name>
<feature type="signal peptide" evidence="3">
    <location>
        <begin position="1"/>
        <end position="18"/>
    </location>
</feature>
<dbReference type="InterPro" id="IPR012132">
    <property type="entry name" value="GMC_OxRdtase"/>
</dbReference>
<evidence type="ECO:0000313" key="6">
    <source>
        <dbReference type="Proteomes" id="UP001159363"/>
    </source>
</evidence>
<dbReference type="InterPro" id="IPR000172">
    <property type="entry name" value="GMC_OxRdtase_N"/>
</dbReference>
<keyword evidence="3" id="KW-0732">Signal</keyword>
<evidence type="ECO:0000256" key="1">
    <source>
        <dbReference type="ARBA" id="ARBA00010790"/>
    </source>
</evidence>
<dbReference type="SUPFAM" id="SSF54373">
    <property type="entry name" value="FAD-linked reductases, C-terminal domain"/>
    <property type="match status" value="1"/>
</dbReference>
<comment type="caution">
    <text evidence="5">The sequence shown here is derived from an EMBL/GenBank/DDBJ whole genome shotgun (WGS) entry which is preliminary data.</text>
</comment>
<dbReference type="PROSITE" id="PS00623">
    <property type="entry name" value="GMC_OXRED_1"/>
    <property type="match status" value="1"/>
</dbReference>
<sequence length="623" mass="69983">MKQLAVVILLVLVNYAAPQSLTIAESLLNILQEGIVHTNKEPRDEPIVRSEYDFIVVGAGSAGCVIANRLTEVPEWSVLLIEAGREENFVMDVPIVVNYLQFTDANWKYKTEPSGTSCLGHTNGQCNFPRGKVIGGSSVLNYMIYTRGNRRDYDNWRAMGNDGWSYDDVLPYFKKSEDSNINGMLTDVGYHSKGGYLSVSNIPYHTTLADAFIQAGLETGSKIVDYNGKTQTGFSYLQVTMKNGTRWSSSRAYLHPAGNRKNLHVKKFSLVTKILIDPKTKTAYGVEFENKRTTYRVTARREVIVSAGAINAPQLLMLSGLGPRDHLKDLKIPVVEDLKVGYNLMDHIALGGLTFLCNASSLNVNDILDNSQNFVDYFQYRRGPFSVPGGCEALAYYDMKNPDAVDGYPDMELLFQGGSIVSDPTLRRNFGIDDALYNKVYKRIENEDTWMVLPMLLLPKSKGRIMLKDKNPKHKPLIYPNYYAVKDDMDTMIAGIKKTIELSKTNAMRKIGSRLHEVKIPACARFQFGSDDYWECAARHLTFTIYHQTGTCKMGPKTDPDAVVDPRLRVYGIRNLRVIDASIMPEIPNAHTNAPVYMIAEKGSDMIKEDWGKPTNSFFRGKR</sequence>
<dbReference type="Pfam" id="PF00732">
    <property type="entry name" value="GMC_oxred_N"/>
    <property type="match status" value="1"/>
</dbReference>
<dbReference type="EMBL" id="JARBHB010000011">
    <property type="protein sequence ID" value="KAJ8872315.1"/>
    <property type="molecule type" value="Genomic_DNA"/>
</dbReference>
<comment type="similarity">
    <text evidence="1 2">Belongs to the GMC oxidoreductase family.</text>
</comment>
<feature type="chain" id="PRO_5046459814" description="Glucose-methanol-choline oxidoreductase N-terminal domain-containing protein" evidence="3">
    <location>
        <begin position="19"/>
        <end position="623"/>
    </location>
</feature>
<evidence type="ECO:0000256" key="2">
    <source>
        <dbReference type="RuleBase" id="RU003968"/>
    </source>
</evidence>
<dbReference type="Gene3D" id="3.50.50.60">
    <property type="entry name" value="FAD/NAD(P)-binding domain"/>
    <property type="match status" value="1"/>
</dbReference>
<gene>
    <name evidence="5" type="ORF">PR048_025919</name>
</gene>
<keyword evidence="6" id="KW-1185">Reference proteome</keyword>